<dbReference type="Proteomes" id="UP000613512">
    <property type="component" value="Unassembled WGS sequence"/>
</dbReference>
<dbReference type="PRINTS" id="PR00081">
    <property type="entry name" value="GDHRDH"/>
</dbReference>
<dbReference type="InterPro" id="IPR036291">
    <property type="entry name" value="NAD(P)-bd_dom_sf"/>
</dbReference>
<sequence length="238" mass="25717">MGKTVLVIGASGDIGSEIAVQLGKEGYSLLLHYNQNRNMIGHVINRLPEESIMDVIQADLSTSEGIEQFLSNILYSVDAIVFASGIAYYGLFQETPNKVMDEMISIHVKAPMLIVKSLLPEMVKRKSGKVILVSSIWGEMGASYEVLYSAVKGAQNSFVKSLAKEVGPSGITVNAVSPGFIRTKMNPFSMEEINAIVDEIPLNRAGTTKDVANAVSFLLSEKASYIHGEILTISGGWS</sequence>
<dbReference type="PANTHER" id="PTHR42879">
    <property type="entry name" value="3-OXOACYL-(ACYL-CARRIER-PROTEIN) REDUCTASE"/>
    <property type="match status" value="1"/>
</dbReference>
<dbReference type="EMBL" id="BMEY01000001">
    <property type="protein sequence ID" value="GGA62517.1"/>
    <property type="molecule type" value="Genomic_DNA"/>
</dbReference>
<comment type="caution">
    <text evidence="2">The sequence shown here is derived from an EMBL/GenBank/DDBJ whole genome shotgun (WGS) entry which is preliminary data.</text>
</comment>
<evidence type="ECO:0000313" key="2">
    <source>
        <dbReference type="EMBL" id="GGA62517.1"/>
    </source>
</evidence>
<dbReference type="CDD" id="cd05233">
    <property type="entry name" value="SDR_c"/>
    <property type="match status" value="1"/>
</dbReference>
<gene>
    <name evidence="2" type="primary">ymfI</name>
    <name evidence="2" type="ORF">GCM10008025_03120</name>
</gene>
<dbReference type="PANTHER" id="PTHR42879:SF2">
    <property type="entry name" value="3-OXOACYL-[ACYL-CARRIER-PROTEIN] REDUCTASE FABG"/>
    <property type="match status" value="1"/>
</dbReference>
<dbReference type="RefSeq" id="WP_188382917.1">
    <property type="nucleotide sequence ID" value="NZ_BMEY01000001.1"/>
</dbReference>
<keyword evidence="3" id="KW-1185">Reference proteome</keyword>
<evidence type="ECO:0000313" key="3">
    <source>
        <dbReference type="Proteomes" id="UP000613512"/>
    </source>
</evidence>
<dbReference type="Pfam" id="PF13561">
    <property type="entry name" value="adh_short_C2"/>
    <property type="match status" value="1"/>
</dbReference>
<dbReference type="InterPro" id="IPR002347">
    <property type="entry name" value="SDR_fam"/>
</dbReference>
<organism evidence="2 3">
    <name type="scientific">Ornithinibacillus halotolerans</name>
    <dbReference type="NCBI Taxonomy" id="1274357"/>
    <lineage>
        <taxon>Bacteria</taxon>
        <taxon>Bacillati</taxon>
        <taxon>Bacillota</taxon>
        <taxon>Bacilli</taxon>
        <taxon>Bacillales</taxon>
        <taxon>Bacillaceae</taxon>
        <taxon>Ornithinibacillus</taxon>
    </lineage>
</organism>
<proteinExistence type="inferred from homology"/>
<protein>
    <submittedName>
        <fullName evidence="2">Oxidoreductase YmfI</fullName>
    </submittedName>
</protein>
<dbReference type="NCBIfam" id="NF047420">
    <property type="entry name" value="EF_P_mod_YmfI"/>
    <property type="match status" value="1"/>
</dbReference>
<name>A0A916RPY6_9BACI</name>
<dbReference type="SUPFAM" id="SSF51735">
    <property type="entry name" value="NAD(P)-binding Rossmann-fold domains"/>
    <property type="match status" value="1"/>
</dbReference>
<dbReference type="PRINTS" id="PR00080">
    <property type="entry name" value="SDRFAMILY"/>
</dbReference>
<dbReference type="InterPro" id="IPR050259">
    <property type="entry name" value="SDR"/>
</dbReference>
<comment type="similarity">
    <text evidence="1">Belongs to the short-chain dehydrogenases/reductases (SDR) family.</text>
</comment>
<reference evidence="2" key="1">
    <citation type="journal article" date="2014" name="Int. J. Syst. Evol. Microbiol.">
        <title>Complete genome sequence of Corynebacterium casei LMG S-19264T (=DSM 44701T), isolated from a smear-ripened cheese.</title>
        <authorList>
            <consortium name="US DOE Joint Genome Institute (JGI-PGF)"/>
            <person name="Walter F."/>
            <person name="Albersmeier A."/>
            <person name="Kalinowski J."/>
            <person name="Ruckert C."/>
        </authorList>
    </citation>
    <scope>NUCLEOTIDE SEQUENCE</scope>
    <source>
        <strain evidence="2">CGMCC 1.12408</strain>
    </source>
</reference>
<dbReference type="Gene3D" id="3.40.50.720">
    <property type="entry name" value="NAD(P)-binding Rossmann-like Domain"/>
    <property type="match status" value="1"/>
</dbReference>
<dbReference type="AlphaFoldDB" id="A0A916RPY6"/>
<reference evidence="2" key="2">
    <citation type="submission" date="2020-09" db="EMBL/GenBank/DDBJ databases">
        <authorList>
            <person name="Sun Q."/>
            <person name="Zhou Y."/>
        </authorList>
    </citation>
    <scope>NUCLEOTIDE SEQUENCE</scope>
    <source>
        <strain evidence="2">CGMCC 1.12408</strain>
    </source>
</reference>
<evidence type="ECO:0000256" key="1">
    <source>
        <dbReference type="ARBA" id="ARBA00006484"/>
    </source>
</evidence>
<accession>A0A916RPY6</accession>